<organism evidence="2 3">
    <name type="scientific">Trypanosoma theileri</name>
    <dbReference type="NCBI Taxonomy" id="67003"/>
    <lineage>
        <taxon>Eukaryota</taxon>
        <taxon>Discoba</taxon>
        <taxon>Euglenozoa</taxon>
        <taxon>Kinetoplastea</taxon>
        <taxon>Metakinetoplastina</taxon>
        <taxon>Trypanosomatida</taxon>
        <taxon>Trypanosomatidae</taxon>
        <taxon>Trypanosoma</taxon>
    </lineage>
</organism>
<dbReference type="EMBL" id="NBCO01000030">
    <property type="protein sequence ID" value="ORC86213.1"/>
    <property type="molecule type" value="Genomic_DNA"/>
</dbReference>
<keyword evidence="1" id="KW-0472">Membrane</keyword>
<keyword evidence="3" id="KW-1185">Reference proteome</keyword>
<dbReference type="GeneID" id="39988356"/>
<name>A0A1X0NNZ1_9TRYP</name>
<reference evidence="2 3" key="1">
    <citation type="submission" date="2017-03" db="EMBL/GenBank/DDBJ databases">
        <title>An alternative strategy for trypanosome survival in the mammalian bloodstream revealed through genome and transcriptome analysis of the ubiquitous bovine parasite Trypanosoma (Megatrypanum) theileri.</title>
        <authorList>
            <person name="Kelly S."/>
            <person name="Ivens A."/>
            <person name="Mott A."/>
            <person name="O'Neill E."/>
            <person name="Emms D."/>
            <person name="Macleod O."/>
            <person name="Voorheis P."/>
            <person name="Matthews J."/>
            <person name="Matthews K."/>
            <person name="Carrington M."/>
        </authorList>
    </citation>
    <scope>NUCLEOTIDE SEQUENCE [LARGE SCALE GENOMIC DNA]</scope>
    <source>
        <strain evidence="2">Edinburgh</strain>
    </source>
</reference>
<keyword evidence="1" id="KW-1133">Transmembrane helix</keyword>
<dbReference type="AlphaFoldDB" id="A0A1X0NNZ1"/>
<proteinExistence type="predicted"/>
<accession>A0A1X0NNZ1</accession>
<gene>
    <name evidence="2" type="ORF">TM35_000302530</name>
</gene>
<keyword evidence="1" id="KW-0812">Transmembrane</keyword>
<dbReference type="Proteomes" id="UP000192257">
    <property type="component" value="Unassembled WGS sequence"/>
</dbReference>
<protein>
    <submittedName>
        <fullName evidence="2">Uncharacterized protein</fullName>
    </submittedName>
</protein>
<comment type="caution">
    <text evidence="2">The sequence shown here is derived from an EMBL/GenBank/DDBJ whole genome shotgun (WGS) entry which is preliminary data.</text>
</comment>
<sequence>MQVSFIFPVLITLSVYYSVIITIIIGFLRECITVVVINIRQSSYMMKITTIESGLQRGDFIRRFLPANGADDWLQPVETSLFYRLGRMAIGSAASQIRRHITINKSHSY</sequence>
<feature type="transmembrane region" description="Helical" evidence="1">
    <location>
        <begin position="15"/>
        <end position="37"/>
    </location>
</feature>
<evidence type="ECO:0000256" key="1">
    <source>
        <dbReference type="SAM" id="Phobius"/>
    </source>
</evidence>
<evidence type="ECO:0000313" key="2">
    <source>
        <dbReference type="EMBL" id="ORC86213.1"/>
    </source>
</evidence>
<evidence type="ECO:0000313" key="3">
    <source>
        <dbReference type="Proteomes" id="UP000192257"/>
    </source>
</evidence>
<dbReference type="VEuPathDB" id="TriTrypDB:TM35_000302530"/>
<dbReference type="RefSeq" id="XP_028880279.1">
    <property type="nucleotide sequence ID" value="XM_029028576.1"/>
</dbReference>